<keyword evidence="2" id="KW-1185">Reference proteome</keyword>
<gene>
    <name evidence="1" type="ORF">IV57_GL000849</name>
</gene>
<comment type="caution">
    <text evidence="1">The sequence shown here is derived from an EMBL/GenBank/DDBJ whole genome shotgun (WGS) entry which is preliminary data.</text>
</comment>
<evidence type="ECO:0000313" key="1">
    <source>
        <dbReference type="EMBL" id="KRN98736.1"/>
    </source>
</evidence>
<reference evidence="1 2" key="1">
    <citation type="journal article" date="2015" name="Genome Announc.">
        <title>Expanding the biotechnology potential of lactobacilli through comparative genomics of 213 strains and associated genera.</title>
        <authorList>
            <person name="Sun Z."/>
            <person name="Harris H.M."/>
            <person name="McCann A."/>
            <person name="Guo C."/>
            <person name="Argimon S."/>
            <person name="Zhang W."/>
            <person name="Yang X."/>
            <person name="Jeffery I.B."/>
            <person name="Cooney J.C."/>
            <person name="Kagawa T.F."/>
            <person name="Liu W."/>
            <person name="Song Y."/>
            <person name="Salvetti E."/>
            <person name="Wrobel A."/>
            <person name="Rasinkangas P."/>
            <person name="Parkhill J."/>
            <person name="Rea M.C."/>
            <person name="O'Sullivan O."/>
            <person name="Ritari J."/>
            <person name="Douillard F.P."/>
            <person name="Paul Ross R."/>
            <person name="Yang R."/>
            <person name="Briner A.E."/>
            <person name="Felis G.E."/>
            <person name="de Vos W.M."/>
            <person name="Barrangou R."/>
            <person name="Klaenhammer T.R."/>
            <person name="Caufield P.W."/>
            <person name="Cui Y."/>
            <person name="Zhang H."/>
            <person name="O'Toole P.W."/>
        </authorList>
    </citation>
    <scope>NUCLEOTIDE SEQUENCE [LARGE SCALE GENOMIC DNA]</scope>
    <source>
        <strain evidence="1 2">DSM 24716</strain>
    </source>
</reference>
<sequence>MTKKLSKKNVDRLTRSLKVVKVEKDVENAWRELFSSYYSDAESKKNGSPIMSPYDTDGYIEVSNEMLNPLRILLEFKFKTNLNKLSDRVRITAQCIHYLRKFSKEKEAVIPNIIVGADEDQAFVLYVPNFLKYLDRDYNWESSPSSAWKDDPKLVNDLTKDKNMSVWVYTIDADNSSQRFDNVKSLFEEIKYLVEQPEDRSYKVQVTDVNMDELFSNFEKASFVDPKSVKTRTAVNIFMQTMIGNNQDYYLVPNNPNQLHIPGDKKISVNGSAIQAYFKHFDRNIKPSEKDKMFAIADRLIEDHSRRNKGDFWTPTIWANEANKMIEDVVGADYKEKSIVWDSASGTKNLTRDFKYSKLYSSTFFDEEINMSTKYNPNSVSFQYDFLNDDFYINNKEHGEYKTPVNTPNSDDWKMPDELFNDLINSGNKPIIFYTNPPYATANDLHANGKHKSGIAKNFVNDYMKIKKNGKSEYGNASQQLYAQFMVRMLKIIEDFNLKNVYIALFTNARFMSGGDYFRKFNGKFFSKFKFQKGCLLNAGEFADTSDQWPIMFSIYKLRSNYLDESIAENQKHEFEVKETKWENDNLSIRKYTKKIMETVYKEDALNYWAKETLKKHPEFSDTYPQLGKAMEESSGKSPRGKLYEGSLGFMVNNSNNIGKGTYQGGVYIFTSSAYESNGFNVMPENFDRAVVNFAARRTIAPNWITAQDNYKKPNVSDPIYSEFVNDSLIMSLFDNQSYQAAYRNWNDFNNIKGYKNRWANQWFWLDKEWIKNKADEKNSPVVFDDIRDDSDRFVAKEIKKRKFSEEASDVIMLSQMLYEEQLSSRQSSIIDLPQLSLEAWDIGWYQMKQINNIFPSKTMDWLKEKISKLKLKCEKNVYELNMLIK</sequence>
<dbReference type="OrthoDB" id="399884at2"/>
<dbReference type="EMBL" id="JQCF01000018">
    <property type="protein sequence ID" value="KRN98736.1"/>
    <property type="molecule type" value="Genomic_DNA"/>
</dbReference>
<protein>
    <submittedName>
        <fullName evidence="1">Uncharacterized protein</fullName>
    </submittedName>
</protein>
<dbReference type="Proteomes" id="UP000051006">
    <property type="component" value="Unassembled WGS sequence"/>
</dbReference>
<name>A0A0R2LB35_9LACO</name>
<proteinExistence type="predicted"/>
<organism evidence="1 2">
    <name type="scientific">Companilactobacillus kimchiensis</name>
    <dbReference type="NCBI Taxonomy" id="993692"/>
    <lineage>
        <taxon>Bacteria</taxon>
        <taxon>Bacillati</taxon>
        <taxon>Bacillota</taxon>
        <taxon>Bacilli</taxon>
        <taxon>Lactobacillales</taxon>
        <taxon>Lactobacillaceae</taxon>
        <taxon>Companilactobacillus</taxon>
    </lineage>
</organism>
<dbReference type="RefSeq" id="WP_057881189.1">
    <property type="nucleotide sequence ID" value="NZ_JQCF01000018.1"/>
</dbReference>
<dbReference type="AlphaFoldDB" id="A0A0R2LB35"/>
<dbReference type="STRING" id="993692.IV57_GL000849"/>
<evidence type="ECO:0000313" key="2">
    <source>
        <dbReference type="Proteomes" id="UP000051006"/>
    </source>
</evidence>
<accession>A0A0R2LB35</accession>
<dbReference type="PATRIC" id="fig|993692.3.peg.859"/>